<dbReference type="GeneID" id="129345017"/>
<evidence type="ECO:0000256" key="1">
    <source>
        <dbReference type="ARBA" id="ARBA00022729"/>
    </source>
</evidence>
<dbReference type="InterPro" id="IPR020411">
    <property type="entry name" value="TNFR_1B"/>
</dbReference>
<dbReference type="GO" id="GO:0051044">
    <property type="term" value="P:positive regulation of membrane protein ectodomain proteolysis"/>
    <property type="evidence" value="ECO:0007669"/>
    <property type="project" value="TreeGrafter"/>
</dbReference>
<evidence type="ECO:0000256" key="4">
    <source>
        <dbReference type="ARBA" id="ARBA00023180"/>
    </source>
</evidence>
<dbReference type="GO" id="GO:0008630">
    <property type="term" value="P:intrinsic apoptotic signaling pathway in response to DNA damage"/>
    <property type="evidence" value="ECO:0007669"/>
    <property type="project" value="TreeGrafter"/>
</dbReference>
<evidence type="ECO:0000256" key="5">
    <source>
        <dbReference type="PROSITE-ProRule" id="PRU00206"/>
    </source>
</evidence>
<feature type="disulfide bond" evidence="5">
    <location>
        <begin position="96"/>
        <end position="114"/>
    </location>
</feature>
<dbReference type="CTD" id="7133"/>
<keyword evidence="7" id="KW-0812">Transmembrane</keyword>
<evidence type="ECO:0000313" key="10">
    <source>
        <dbReference type="Proteomes" id="UP001190640"/>
    </source>
</evidence>
<dbReference type="GO" id="GO:0042129">
    <property type="term" value="P:regulation of T cell proliferation"/>
    <property type="evidence" value="ECO:0007669"/>
    <property type="project" value="TreeGrafter"/>
</dbReference>
<feature type="signal peptide" evidence="8">
    <location>
        <begin position="1"/>
        <end position="20"/>
    </location>
</feature>
<feature type="region of interest" description="Disordered" evidence="6">
    <location>
        <begin position="430"/>
        <end position="452"/>
    </location>
</feature>
<evidence type="ECO:0000256" key="3">
    <source>
        <dbReference type="ARBA" id="ARBA00023157"/>
    </source>
</evidence>
<organism evidence="10 11">
    <name type="scientific">Eublepharis macularius</name>
    <name type="common">Leopard gecko</name>
    <name type="synonym">Cyrtodactylus macularius</name>
    <dbReference type="NCBI Taxonomy" id="481883"/>
    <lineage>
        <taxon>Eukaryota</taxon>
        <taxon>Metazoa</taxon>
        <taxon>Chordata</taxon>
        <taxon>Craniata</taxon>
        <taxon>Vertebrata</taxon>
        <taxon>Euteleostomi</taxon>
        <taxon>Lepidosauria</taxon>
        <taxon>Squamata</taxon>
        <taxon>Bifurcata</taxon>
        <taxon>Gekkota</taxon>
        <taxon>Eublepharidae</taxon>
        <taxon>Eublepharinae</taxon>
        <taxon>Eublepharis</taxon>
    </lineage>
</organism>
<feature type="repeat" description="TNFR-Cys" evidence="5">
    <location>
        <begin position="34"/>
        <end position="71"/>
    </location>
</feature>
<feature type="domain" description="TNFR-Cys" evidence="9">
    <location>
        <begin position="34"/>
        <end position="71"/>
    </location>
</feature>
<feature type="compositionally biased region" description="Polar residues" evidence="6">
    <location>
        <begin position="343"/>
        <end position="366"/>
    </location>
</feature>
<feature type="disulfide bond" evidence="5">
    <location>
        <begin position="74"/>
        <end position="89"/>
    </location>
</feature>
<feature type="chain" id="PRO_5041657874" evidence="8">
    <location>
        <begin position="21"/>
        <end position="452"/>
    </location>
</feature>
<dbReference type="RefSeq" id="XP_054857943.1">
    <property type="nucleotide sequence ID" value="XM_055001968.1"/>
</dbReference>
<dbReference type="AlphaFoldDB" id="A0AA97LIV5"/>
<gene>
    <name evidence="11" type="primary">TNFRSF1B</name>
</gene>
<dbReference type="PANTHER" id="PTHR47386">
    <property type="entry name" value="TUMOR NECROSIS FACTOR RECEPTOR SUPERFAMILY MEMBER 1B"/>
    <property type="match status" value="1"/>
</dbReference>
<dbReference type="GO" id="GO:0005031">
    <property type="term" value="F:tumor necrosis factor receptor activity"/>
    <property type="evidence" value="ECO:0007669"/>
    <property type="project" value="InterPro"/>
</dbReference>
<keyword evidence="1 8" id="KW-0732">Signal</keyword>
<dbReference type="GO" id="GO:0016020">
    <property type="term" value="C:membrane"/>
    <property type="evidence" value="ECO:0007669"/>
    <property type="project" value="InterPro"/>
</dbReference>
<dbReference type="GO" id="GO:0097191">
    <property type="term" value="P:extrinsic apoptotic signaling pathway"/>
    <property type="evidence" value="ECO:0007669"/>
    <property type="project" value="TreeGrafter"/>
</dbReference>
<evidence type="ECO:0000259" key="9">
    <source>
        <dbReference type="PROSITE" id="PS50050"/>
    </source>
</evidence>
<dbReference type="PANTHER" id="PTHR47386:SF1">
    <property type="entry name" value="TUMOR NECROSIS FACTOR RECEPTOR SUPERFAMILY MEMBER 1B"/>
    <property type="match status" value="1"/>
</dbReference>
<dbReference type="SUPFAM" id="SSF57586">
    <property type="entry name" value="TNF receptor-like"/>
    <property type="match status" value="2"/>
</dbReference>
<keyword evidence="10" id="KW-1185">Reference proteome</keyword>
<evidence type="ECO:0000313" key="11">
    <source>
        <dbReference type="RefSeq" id="XP_054857943.1"/>
    </source>
</evidence>
<keyword evidence="7" id="KW-0472">Membrane</keyword>
<dbReference type="Proteomes" id="UP001190640">
    <property type="component" value="Chromosome 17"/>
</dbReference>
<feature type="disulfide bond" evidence="5">
    <location>
        <begin position="50"/>
        <end position="63"/>
    </location>
</feature>
<feature type="region of interest" description="Disordered" evidence="6">
    <location>
        <begin position="274"/>
        <end position="366"/>
    </location>
</feature>
<protein>
    <submittedName>
        <fullName evidence="11">Tumor necrosis factor receptor superfamily member 1B</fullName>
    </submittedName>
</protein>
<dbReference type="GO" id="GO:0031643">
    <property type="term" value="P:positive regulation of myelination"/>
    <property type="evidence" value="ECO:0007669"/>
    <property type="project" value="TreeGrafter"/>
</dbReference>
<keyword evidence="7" id="KW-1133">Transmembrane helix</keyword>
<dbReference type="Gene3D" id="2.10.50.10">
    <property type="entry name" value="Tumor Necrosis Factor Receptor, subunit A, domain 2"/>
    <property type="match status" value="2"/>
</dbReference>
<evidence type="ECO:0000256" key="6">
    <source>
        <dbReference type="SAM" id="MobiDB-lite"/>
    </source>
</evidence>
<dbReference type="PRINTS" id="PR01919">
    <property type="entry name" value="TNFACTORR1B"/>
</dbReference>
<keyword evidence="11" id="KW-0675">Receptor</keyword>
<dbReference type="SMART" id="SM00208">
    <property type="entry name" value="TNFR"/>
    <property type="match status" value="4"/>
</dbReference>
<keyword evidence="3 5" id="KW-1015">Disulfide bond</keyword>
<dbReference type="PROSITE" id="PS50050">
    <property type="entry name" value="TNFR_NGFR_2"/>
    <property type="match status" value="2"/>
</dbReference>
<dbReference type="GO" id="GO:0048714">
    <property type="term" value="P:positive regulation of oligodendrocyte differentiation"/>
    <property type="evidence" value="ECO:0007669"/>
    <property type="project" value="TreeGrafter"/>
</dbReference>
<dbReference type="GO" id="GO:0043120">
    <property type="term" value="F:tumor necrosis factor binding"/>
    <property type="evidence" value="ECO:0007669"/>
    <property type="project" value="TreeGrafter"/>
</dbReference>
<feature type="transmembrane region" description="Helical" evidence="7">
    <location>
        <begin position="238"/>
        <end position="263"/>
    </location>
</feature>
<dbReference type="GO" id="GO:0150079">
    <property type="term" value="P:negative regulation of neuroinflammatory response"/>
    <property type="evidence" value="ECO:0007669"/>
    <property type="project" value="TreeGrafter"/>
</dbReference>
<dbReference type="InterPro" id="IPR001368">
    <property type="entry name" value="TNFR/NGFR_Cys_rich_reg"/>
</dbReference>
<evidence type="ECO:0000256" key="7">
    <source>
        <dbReference type="SAM" id="Phobius"/>
    </source>
</evidence>
<proteinExistence type="predicted"/>
<name>A0AA97LIV5_EUBMA</name>
<dbReference type="Pfam" id="PF00020">
    <property type="entry name" value="TNFR_c6"/>
    <property type="match status" value="3"/>
</dbReference>
<keyword evidence="2" id="KW-0677">Repeat</keyword>
<feature type="disulfide bond" evidence="5">
    <location>
        <begin position="53"/>
        <end position="71"/>
    </location>
</feature>
<dbReference type="GO" id="GO:0002724">
    <property type="term" value="P:regulation of T cell cytokine production"/>
    <property type="evidence" value="ECO:0007669"/>
    <property type="project" value="TreeGrafter"/>
</dbReference>
<dbReference type="InterPro" id="IPR051670">
    <property type="entry name" value="TNF_chemokine_rcpt-like"/>
</dbReference>
<evidence type="ECO:0000256" key="2">
    <source>
        <dbReference type="ARBA" id="ARBA00022737"/>
    </source>
</evidence>
<keyword evidence="4" id="KW-0325">Glycoprotein</keyword>
<comment type="caution">
    <text evidence="5">Lacks conserved residue(s) required for the propagation of feature annotation.</text>
</comment>
<feature type="repeat" description="TNFR-Cys" evidence="5">
    <location>
        <begin position="73"/>
        <end position="114"/>
    </location>
</feature>
<reference evidence="11" key="1">
    <citation type="submission" date="2025-08" db="UniProtKB">
        <authorList>
            <consortium name="RefSeq"/>
        </authorList>
    </citation>
    <scope>IDENTIFICATION</scope>
    <source>
        <tissue evidence="11">Blood</tissue>
    </source>
</reference>
<accession>A0AA97LIV5</accession>
<sequence length="452" mass="49239">MGRTRGGSLVLLWLLPLLEAQGSSLPYRPQSPGQCHDPDEYYNQTVDRCCRFCPPGFRVLHHCNETINTQCEACQADTFTKASNSATRCFGCSPKCRTGLVETQECNRTQDRRCWCPPREFCNTMVFGTCVKCLPYRQCKKGYGVVKLGTKSNNVECAPCERGTFSDVESHNATCRPHTVCEIKLVPGNSTNDAVCRIPITSPHPTVKGNNPFSPKLSVTNTPTVKVDTIQQKTSPDIAYIIGGLTFGLFLVVGFIGAFSCIISKMKAPPCKQPFGNEKQPSSTGKGSDVWPRVSGTERQEEENLLQTSTSSSGSLDHPLASDKSSGISEVDDFNTEGERSPQRSSPTNSCMYHGGTNSKQTGSGGTHVNISCVVKVCNSDHSLQLLSLNGPADADALVREEVPLSKEESPVQREAGKQTAVEVEEDNMDTFAYEEGKPLPMSIQDVGMKTR</sequence>
<evidence type="ECO:0000256" key="8">
    <source>
        <dbReference type="SAM" id="SignalP"/>
    </source>
</evidence>
<feature type="domain" description="TNFR-Cys" evidence="9">
    <location>
        <begin position="73"/>
        <end position="114"/>
    </location>
</feature>
<dbReference type="KEGG" id="emc:129345017"/>
<dbReference type="PROSITE" id="PS00652">
    <property type="entry name" value="TNFR_NGFR_1"/>
    <property type="match status" value="2"/>
</dbReference>